<dbReference type="Gene3D" id="3.30.9.10">
    <property type="entry name" value="D-Amino Acid Oxidase, subunit A, domain 2"/>
    <property type="match status" value="1"/>
</dbReference>
<dbReference type="Pfam" id="PF01494">
    <property type="entry name" value="FAD_binding_3"/>
    <property type="match status" value="1"/>
</dbReference>
<dbReference type="PANTHER" id="PTHR43476:SF3">
    <property type="entry name" value="FAD-BINDING MONOOXYGENASE"/>
    <property type="match status" value="1"/>
</dbReference>
<dbReference type="OrthoDB" id="9791689at2"/>
<gene>
    <name evidence="3" type="ORF">CQ14_26305</name>
</gene>
<dbReference type="InterPro" id="IPR002938">
    <property type="entry name" value="FAD-bd"/>
</dbReference>
<dbReference type="GO" id="GO:0008688">
    <property type="term" value="F:3-(3-hydroxyphenyl)propionate hydroxylase activity"/>
    <property type="evidence" value="ECO:0007669"/>
    <property type="project" value="TreeGrafter"/>
</dbReference>
<dbReference type="AlphaFoldDB" id="A0A0R3MSP3"/>
<dbReference type="RefSeq" id="WP_057860254.1">
    <property type="nucleotide sequence ID" value="NZ_LLYB01000085.1"/>
</dbReference>
<comment type="caution">
    <text evidence="3">The sequence shown here is derived from an EMBL/GenBank/DDBJ whole genome shotgun (WGS) entry which is preliminary data.</text>
</comment>
<dbReference type="GO" id="GO:0019622">
    <property type="term" value="P:3-(3-hydroxy)phenylpropionate catabolic process"/>
    <property type="evidence" value="ECO:0007669"/>
    <property type="project" value="TreeGrafter"/>
</dbReference>
<evidence type="ECO:0000256" key="1">
    <source>
        <dbReference type="ARBA" id="ARBA00023002"/>
    </source>
</evidence>
<dbReference type="PRINTS" id="PR00420">
    <property type="entry name" value="RNGMNOXGNASE"/>
</dbReference>
<sequence>MTEIADVAISGLGPVGTILAASLGRLGVRTIAIDRSDDIYPLPRAIGLDHEIMRVIQNLGLADAVAPYVASYRPTEYQGIGGTVIARYESLPPPYPQGWQPSLVFTQPPFERAIRHALTKMPAVEVRLSTTLQQLTERSDHVELDVLSSSGELETIRARYVVGCDGGGSAVRKELGIAFESLDFDEPWLVIDVMVDEDRLHKLPETMVQYCDPARPATYVVGPGQHRRWEIMLLPGEVPDDMSREDVIWRLLGRWLGPEDGRLWRAATYLFHALVANEWRSGRVFLAGDAAHMTPPFMAQGMCQGIRDAANLAWKLALVLKGDARDALLDTYRQERRPHVRTTTETAKSLGRIICELDPAKAKERDEKMLAETGNPPVVRYRQNLIPALVEGALASEQGMPVGTRFPQPWITTLTGACRLDDFAGSSFRLVVSPDVTAQEIPDDIKQTLSRLGGSILYVETHGVSRPITARSFSIVENDDVLAAWFRAHRIVAALVRPDHYVLAVARGPLELIALSRRFKECLRIEA</sequence>
<dbReference type="EMBL" id="LLYB01000085">
    <property type="protein sequence ID" value="KRR20813.1"/>
    <property type="molecule type" value="Genomic_DNA"/>
</dbReference>
<name>A0A0R3MSP3_9BRAD</name>
<keyword evidence="1" id="KW-0560">Oxidoreductase</keyword>
<dbReference type="InterPro" id="IPR050631">
    <property type="entry name" value="PheA/TfdB_FAD_monoxygenase"/>
</dbReference>
<evidence type="ECO:0000313" key="4">
    <source>
        <dbReference type="Proteomes" id="UP000051660"/>
    </source>
</evidence>
<reference evidence="3 4" key="1">
    <citation type="submission" date="2014-03" db="EMBL/GenBank/DDBJ databases">
        <title>Bradyrhizobium valentinum sp. nov., isolated from effective nodules of Lupinus mariae-josephae, a lupine endemic of basic-lime soils in Eastern Spain.</title>
        <authorList>
            <person name="Duran D."/>
            <person name="Rey L."/>
            <person name="Navarro A."/>
            <person name="Busquets A."/>
            <person name="Imperial J."/>
            <person name="Ruiz-Argueso T."/>
        </authorList>
    </citation>
    <scope>NUCLEOTIDE SEQUENCE [LARGE SCALE GENOMIC DNA]</scope>
    <source>
        <strain evidence="3 4">CCBAU 23086</strain>
    </source>
</reference>
<organism evidence="3 4">
    <name type="scientific">Bradyrhizobium lablabi</name>
    <dbReference type="NCBI Taxonomy" id="722472"/>
    <lineage>
        <taxon>Bacteria</taxon>
        <taxon>Pseudomonadati</taxon>
        <taxon>Pseudomonadota</taxon>
        <taxon>Alphaproteobacteria</taxon>
        <taxon>Hyphomicrobiales</taxon>
        <taxon>Nitrobacteraceae</taxon>
        <taxon>Bradyrhizobium</taxon>
    </lineage>
</organism>
<proteinExistence type="predicted"/>
<evidence type="ECO:0000313" key="3">
    <source>
        <dbReference type="EMBL" id="KRR20813.1"/>
    </source>
</evidence>
<dbReference type="Gene3D" id="3.40.30.120">
    <property type="match status" value="1"/>
</dbReference>
<evidence type="ECO:0000259" key="2">
    <source>
        <dbReference type="Pfam" id="PF01494"/>
    </source>
</evidence>
<dbReference type="PANTHER" id="PTHR43476">
    <property type="entry name" value="3-(3-HYDROXY-PHENYL)PROPIONATE/3-HYDROXYCINNAMIC ACID HYDROXYLASE"/>
    <property type="match status" value="1"/>
</dbReference>
<feature type="domain" description="FAD-binding" evidence="2">
    <location>
        <begin position="5"/>
        <end position="345"/>
    </location>
</feature>
<dbReference type="InterPro" id="IPR036188">
    <property type="entry name" value="FAD/NAD-bd_sf"/>
</dbReference>
<dbReference type="NCBIfam" id="NF004829">
    <property type="entry name" value="PRK06183.1-3"/>
    <property type="match status" value="1"/>
</dbReference>
<dbReference type="Gene3D" id="3.50.50.60">
    <property type="entry name" value="FAD/NAD(P)-binding domain"/>
    <property type="match status" value="1"/>
</dbReference>
<protein>
    <recommendedName>
        <fullName evidence="2">FAD-binding domain-containing protein</fullName>
    </recommendedName>
</protein>
<dbReference type="GO" id="GO:0071949">
    <property type="term" value="F:FAD binding"/>
    <property type="evidence" value="ECO:0007669"/>
    <property type="project" value="InterPro"/>
</dbReference>
<dbReference type="SUPFAM" id="SSF51905">
    <property type="entry name" value="FAD/NAD(P)-binding domain"/>
    <property type="match status" value="1"/>
</dbReference>
<dbReference type="Proteomes" id="UP000051660">
    <property type="component" value="Unassembled WGS sequence"/>
</dbReference>
<accession>A0A0R3MSP3</accession>